<feature type="domain" description="D-alanyl-D-alanine carboxypeptidase-like core" evidence="1">
    <location>
        <begin position="67"/>
        <end position="194"/>
    </location>
</feature>
<sequence length="282" mass="31671">MKGSPVIFGNAPVNRYEDFILLSPQDVHKGQLILVNQEHPVQTEAEHLITLPSPLHQSSRSEEKQLLLSKTCMSQLHALLEECEAVDEIEIVSGFRSKETQQLLYEDTLVKRGAEYTAKYVALPGASEHQTGLAVDVGLRRGKKDYIAPGFPDTGISGLFKKKAADFGFIRRYQKSKSVLTGIADEPWHYRYVGFPHSAIMEQLDLCLEEYISYLKEFNFGDTHLYVTDGHLSYEIYYVAAKEDFTLLPVPQHMKSAWEVSGNNADGFIMTAVHSERGAGND</sequence>
<dbReference type="Pfam" id="PF02557">
    <property type="entry name" value="VanY"/>
    <property type="match status" value="1"/>
</dbReference>
<name>A0ABW5PJY6_9BACL</name>
<keyword evidence="2" id="KW-0121">Carboxypeptidase</keyword>
<dbReference type="Proteomes" id="UP001597541">
    <property type="component" value="Unassembled WGS sequence"/>
</dbReference>
<dbReference type="InterPro" id="IPR052179">
    <property type="entry name" value="DD-CPase-like"/>
</dbReference>
<dbReference type="PANTHER" id="PTHR34385">
    <property type="entry name" value="D-ALANYL-D-ALANINE CARBOXYPEPTIDASE"/>
    <property type="match status" value="1"/>
</dbReference>
<dbReference type="Gene3D" id="3.30.1380.10">
    <property type="match status" value="1"/>
</dbReference>
<comment type="caution">
    <text evidence="2">The sequence shown here is derived from an EMBL/GenBank/DDBJ whole genome shotgun (WGS) entry which is preliminary data.</text>
</comment>
<dbReference type="InterPro" id="IPR009045">
    <property type="entry name" value="Zn_M74/Hedgehog-like"/>
</dbReference>
<proteinExistence type="predicted"/>
<dbReference type="SUPFAM" id="SSF55166">
    <property type="entry name" value="Hedgehog/DD-peptidase"/>
    <property type="match status" value="1"/>
</dbReference>
<keyword evidence="2" id="KW-0378">Hydrolase</keyword>
<evidence type="ECO:0000313" key="3">
    <source>
        <dbReference type="Proteomes" id="UP001597541"/>
    </source>
</evidence>
<dbReference type="Gene3D" id="3.30.200.180">
    <property type="match status" value="1"/>
</dbReference>
<evidence type="ECO:0000259" key="1">
    <source>
        <dbReference type="Pfam" id="PF02557"/>
    </source>
</evidence>
<evidence type="ECO:0000313" key="2">
    <source>
        <dbReference type="EMBL" id="MFD2615048.1"/>
    </source>
</evidence>
<accession>A0ABW5PJY6</accession>
<reference evidence="3" key="1">
    <citation type="journal article" date="2019" name="Int. J. Syst. Evol. Microbiol.">
        <title>The Global Catalogue of Microorganisms (GCM) 10K type strain sequencing project: providing services to taxonomists for standard genome sequencing and annotation.</title>
        <authorList>
            <consortium name="The Broad Institute Genomics Platform"/>
            <consortium name="The Broad Institute Genome Sequencing Center for Infectious Disease"/>
            <person name="Wu L."/>
            <person name="Ma J."/>
        </authorList>
    </citation>
    <scope>NUCLEOTIDE SEQUENCE [LARGE SCALE GENOMIC DNA]</scope>
    <source>
        <strain evidence="3">KCTC 3950</strain>
    </source>
</reference>
<dbReference type="GO" id="GO:0004180">
    <property type="term" value="F:carboxypeptidase activity"/>
    <property type="evidence" value="ECO:0007669"/>
    <property type="project" value="UniProtKB-KW"/>
</dbReference>
<keyword evidence="3" id="KW-1185">Reference proteome</keyword>
<dbReference type="RefSeq" id="WP_377606540.1">
    <property type="nucleotide sequence ID" value="NZ_JBHUME010000015.1"/>
</dbReference>
<keyword evidence="2" id="KW-0645">Protease</keyword>
<dbReference type="EMBL" id="JBHUME010000015">
    <property type="protein sequence ID" value="MFD2615048.1"/>
    <property type="molecule type" value="Genomic_DNA"/>
</dbReference>
<organism evidence="2 3">
    <name type="scientific">Paenibacillus gansuensis</name>
    <dbReference type="NCBI Taxonomy" id="306542"/>
    <lineage>
        <taxon>Bacteria</taxon>
        <taxon>Bacillati</taxon>
        <taxon>Bacillota</taxon>
        <taxon>Bacilli</taxon>
        <taxon>Bacillales</taxon>
        <taxon>Paenibacillaceae</taxon>
        <taxon>Paenibacillus</taxon>
    </lineage>
</organism>
<dbReference type="PANTHER" id="PTHR34385:SF1">
    <property type="entry name" value="PEPTIDOGLYCAN L-ALANYL-D-GLUTAMATE ENDOPEPTIDASE CWLK"/>
    <property type="match status" value="1"/>
</dbReference>
<dbReference type="InterPro" id="IPR003709">
    <property type="entry name" value="VanY-like_core_dom"/>
</dbReference>
<gene>
    <name evidence="2" type="ORF">ACFSUF_21760</name>
</gene>
<protein>
    <submittedName>
        <fullName evidence="2">D-alanyl-D-alanine carboxypeptidase family protein</fullName>
    </submittedName>
</protein>